<dbReference type="Proteomes" id="UP000738349">
    <property type="component" value="Unassembled WGS sequence"/>
</dbReference>
<dbReference type="AlphaFoldDB" id="A0A9P9J3Z3"/>
<feature type="chain" id="PRO_5040269605" description="Secreted protein" evidence="1">
    <location>
        <begin position="22"/>
        <end position="107"/>
    </location>
</feature>
<accession>A0A9P9J3Z3</accession>
<evidence type="ECO:0000256" key="1">
    <source>
        <dbReference type="SAM" id="SignalP"/>
    </source>
</evidence>
<sequence length="107" mass="11857">MWCVVLSWLHVLIALYSVSYSVHRDANRPCEPNICRSTASTAAGGGEKTIISRKHMSLSTIPHVANAEPSLATTISRTPSSQCRYPAAVQKARDKPFARYRQIGPWM</sequence>
<comment type="caution">
    <text evidence="2">The sequence shown here is derived from an EMBL/GenBank/DDBJ whole genome shotgun (WGS) entry which is preliminary data.</text>
</comment>
<gene>
    <name evidence="2" type="ORF">EDB81DRAFT_794700</name>
</gene>
<evidence type="ECO:0000313" key="2">
    <source>
        <dbReference type="EMBL" id="KAH7146221.1"/>
    </source>
</evidence>
<name>A0A9P9J3Z3_9HYPO</name>
<reference evidence="2" key="1">
    <citation type="journal article" date="2021" name="Nat. Commun.">
        <title>Genetic determinants of endophytism in the Arabidopsis root mycobiome.</title>
        <authorList>
            <person name="Mesny F."/>
            <person name="Miyauchi S."/>
            <person name="Thiergart T."/>
            <person name="Pickel B."/>
            <person name="Atanasova L."/>
            <person name="Karlsson M."/>
            <person name="Huettel B."/>
            <person name="Barry K.W."/>
            <person name="Haridas S."/>
            <person name="Chen C."/>
            <person name="Bauer D."/>
            <person name="Andreopoulos W."/>
            <person name="Pangilinan J."/>
            <person name="LaButti K."/>
            <person name="Riley R."/>
            <person name="Lipzen A."/>
            <person name="Clum A."/>
            <person name="Drula E."/>
            <person name="Henrissat B."/>
            <person name="Kohler A."/>
            <person name="Grigoriev I.V."/>
            <person name="Martin F.M."/>
            <person name="Hacquard S."/>
        </authorList>
    </citation>
    <scope>NUCLEOTIDE SEQUENCE</scope>
    <source>
        <strain evidence="2">MPI-CAGE-AT-0147</strain>
    </source>
</reference>
<keyword evidence="3" id="KW-1185">Reference proteome</keyword>
<evidence type="ECO:0008006" key="4">
    <source>
        <dbReference type="Google" id="ProtNLM"/>
    </source>
</evidence>
<proteinExistence type="predicted"/>
<evidence type="ECO:0000313" key="3">
    <source>
        <dbReference type="Proteomes" id="UP000738349"/>
    </source>
</evidence>
<dbReference type="EMBL" id="JAGMUV010000008">
    <property type="protein sequence ID" value="KAH7146221.1"/>
    <property type="molecule type" value="Genomic_DNA"/>
</dbReference>
<feature type="signal peptide" evidence="1">
    <location>
        <begin position="1"/>
        <end position="21"/>
    </location>
</feature>
<keyword evidence="1" id="KW-0732">Signal</keyword>
<organism evidence="2 3">
    <name type="scientific">Dactylonectria macrodidyma</name>
    <dbReference type="NCBI Taxonomy" id="307937"/>
    <lineage>
        <taxon>Eukaryota</taxon>
        <taxon>Fungi</taxon>
        <taxon>Dikarya</taxon>
        <taxon>Ascomycota</taxon>
        <taxon>Pezizomycotina</taxon>
        <taxon>Sordariomycetes</taxon>
        <taxon>Hypocreomycetidae</taxon>
        <taxon>Hypocreales</taxon>
        <taxon>Nectriaceae</taxon>
        <taxon>Dactylonectria</taxon>
    </lineage>
</organism>
<protein>
    <recommendedName>
        <fullName evidence="4">Secreted protein</fullName>
    </recommendedName>
</protein>